<dbReference type="AlphaFoldDB" id="A0A8K0TEI5"/>
<dbReference type="PANTHER" id="PTHR33099:SF7">
    <property type="entry name" value="MYND-TYPE DOMAIN-CONTAINING PROTEIN"/>
    <property type="match status" value="1"/>
</dbReference>
<evidence type="ECO:0000313" key="3">
    <source>
        <dbReference type="Proteomes" id="UP000813385"/>
    </source>
</evidence>
<evidence type="ECO:0000256" key="1">
    <source>
        <dbReference type="SAM" id="MobiDB-lite"/>
    </source>
</evidence>
<sequence length="435" mass="47394">MSSNTDLTASIAEELSLFVRSQSVTFTCGGTIPIDEATVNDISKGALTCAPVDLRWDTSDGVDKITFPVKDAAGEAKLAKMCGTCQPATFGLKGENVLDETYRKATKLDRSAFSSDFCPHELGIIDTIAQMLLPNAVGKHRGSGVHAELYKLNVYGSPSGFFKSHVDTPRSDTQFGSLVVSLPCHHEGGQLVVRHAGHEAVFDWSTSKEITEGNRVTLTYNLFSVPGVGDLAEKCPAMDVATIPFYHKVKEALLNPDFMTQGGHLGIPCSHAYAHHSQVGSISLPAVLKGSDMAVYAVFKAQGLNISVRATTFEDDSEDEDSEMYDSEENDTDDDNSKDEGNQKKDKGPPRLARFGDLGSVYVENFYDESNLEIMEAWTQDKFNVTWLSIPADAFRELGAVFGTYGNEPSTTEMYTHAVMLVEIPSAEKRLGMKK</sequence>
<name>A0A8K0TEI5_9PEZI</name>
<evidence type="ECO:0008006" key="4">
    <source>
        <dbReference type="Google" id="ProtNLM"/>
    </source>
</evidence>
<protein>
    <recommendedName>
        <fullName evidence="4">Fe2OG dioxygenase domain-containing protein</fullName>
    </recommendedName>
</protein>
<feature type="region of interest" description="Disordered" evidence="1">
    <location>
        <begin position="312"/>
        <end position="352"/>
    </location>
</feature>
<feature type="compositionally biased region" description="Basic and acidic residues" evidence="1">
    <location>
        <begin position="338"/>
        <end position="349"/>
    </location>
</feature>
<accession>A0A8K0TEI5</accession>
<proteinExistence type="predicted"/>
<dbReference type="OrthoDB" id="27483at2759"/>
<dbReference type="EMBL" id="JAGPXD010000003">
    <property type="protein sequence ID" value="KAH7362448.1"/>
    <property type="molecule type" value="Genomic_DNA"/>
</dbReference>
<comment type="caution">
    <text evidence="2">The sequence shown here is derived from an EMBL/GenBank/DDBJ whole genome shotgun (WGS) entry which is preliminary data.</text>
</comment>
<dbReference type="PANTHER" id="PTHR33099">
    <property type="entry name" value="FE2OG DIOXYGENASE DOMAIN-CONTAINING PROTEIN"/>
    <property type="match status" value="1"/>
</dbReference>
<evidence type="ECO:0000313" key="2">
    <source>
        <dbReference type="EMBL" id="KAH7362448.1"/>
    </source>
</evidence>
<gene>
    <name evidence="2" type="ORF">B0T11DRAFT_318146</name>
</gene>
<organism evidence="2 3">
    <name type="scientific">Plectosphaerella cucumerina</name>
    <dbReference type="NCBI Taxonomy" id="40658"/>
    <lineage>
        <taxon>Eukaryota</taxon>
        <taxon>Fungi</taxon>
        <taxon>Dikarya</taxon>
        <taxon>Ascomycota</taxon>
        <taxon>Pezizomycotina</taxon>
        <taxon>Sordariomycetes</taxon>
        <taxon>Hypocreomycetidae</taxon>
        <taxon>Glomerellales</taxon>
        <taxon>Plectosphaerellaceae</taxon>
        <taxon>Plectosphaerella</taxon>
    </lineage>
</organism>
<reference evidence="2" key="1">
    <citation type="journal article" date="2021" name="Nat. Commun.">
        <title>Genetic determinants of endophytism in the Arabidopsis root mycobiome.</title>
        <authorList>
            <person name="Mesny F."/>
            <person name="Miyauchi S."/>
            <person name="Thiergart T."/>
            <person name="Pickel B."/>
            <person name="Atanasova L."/>
            <person name="Karlsson M."/>
            <person name="Huettel B."/>
            <person name="Barry K.W."/>
            <person name="Haridas S."/>
            <person name="Chen C."/>
            <person name="Bauer D."/>
            <person name="Andreopoulos W."/>
            <person name="Pangilinan J."/>
            <person name="LaButti K."/>
            <person name="Riley R."/>
            <person name="Lipzen A."/>
            <person name="Clum A."/>
            <person name="Drula E."/>
            <person name="Henrissat B."/>
            <person name="Kohler A."/>
            <person name="Grigoriev I.V."/>
            <person name="Martin F.M."/>
            <person name="Hacquard S."/>
        </authorList>
    </citation>
    <scope>NUCLEOTIDE SEQUENCE</scope>
    <source>
        <strain evidence="2">MPI-CAGE-AT-0016</strain>
    </source>
</reference>
<dbReference type="Proteomes" id="UP000813385">
    <property type="component" value="Unassembled WGS sequence"/>
</dbReference>
<dbReference type="Gene3D" id="2.60.120.620">
    <property type="entry name" value="q2cbj1_9rhob like domain"/>
    <property type="match status" value="1"/>
</dbReference>
<feature type="compositionally biased region" description="Acidic residues" evidence="1">
    <location>
        <begin position="313"/>
        <end position="337"/>
    </location>
</feature>
<keyword evidence="3" id="KW-1185">Reference proteome</keyword>